<dbReference type="RefSeq" id="WP_115025842.1">
    <property type="nucleotide sequence ID" value="NZ_UGHZ01000001.1"/>
</dbReference>
<protein>
    <submittedName>
        <fullName evidence="1">Uncharacterized protein</fullName>
    </submittedName>
</protein>
<dbReference type="AlphaFoldDB" id="A0A377JPV8"/>
<reference evidence="1 2" key="1">
    <citation type="submission" date="2018-06" db="EMBL/GenBank/DDBJ databases">
        <authorList>
            <consortium name="Pathogen Informatics"/>
            <person name="Doyle S."/>
        </authorList>
    </citation>
    <scope>NUCLEOTIDE SEQUENCE [LARGE SCALE GENOMIC DNA]</scope>
    <source>
        <strain evidence="1 2">NCTC12221</strain>
    </source>
</reference>
<sequence>MSKHKVVLTTQDREELAPLLNITKAERELMPKEILEKLELLAKEQEEGGYQDLEQIIEESLQIVESLEPNANASALYETHKRSQLKNYIWWRTHYQVFLARRKAQRARRKCHKKNKS</sequence>
<evidence type="ECO:0000313" key="2">
    <source>
        <dbReference type="Proteomes" id="UP000255335"/>
    </source>
</evidence>
<organism evidence="1 2">
    <name type="scientific">Helicobacter cinaedi</name>
    <dbReference type="NCBI Taxonomy" id="213"/>
    <lineage>
        <taxon>Bacteria</taxon>
        <taxon>Pseudomonadati</taxon>
        <taxon>Campylobacterota</taxon>
        <taxon>Epsilonproteobacteria</taxon>
        <taxon>Campylobacterales</taxon>
        <taxon>Helicobacteraceae</taxon>
        <taxon>Helicobacter</taxon>
    </lineage>
</organism>
<accession>A0A377JPV8</accession>
<evidence type="ECO:0000313" key="1">
    <source>
        <dbReference type="EMBL" id="STP09072.1"/>
    </source>
</evidence>
<dbReference type="Proteomes" id="UP000255335">
    <property type="component" value="Unassembled WGS sequence"/>
</dbReference>
<proteinExistence type="predicted"/>
<name>A0A377JPV8_9HELI</name>
<dbReference type="EMBL" id="UGHZ01000001">
    <property type="protein sequence ID" value="STP09072.1"/>
    <property type="molecule type" value="Genomic_DNA"/>
</dbReference>
<gene>
    <name evidence="1" type="ORF">NCTC12221_00502</name>
</gene>